<proteinExistence type="predicted"/>
<dbReference type="PANTHER" id="PTHR39456">
    <property type="entry name" value="METAL-DEPENDENT HYDROLASE"/>
    <property type="match status" value="1"/>
</dbReference>
<dbReference type="Pfam" id="PF10118">
    <property type="entry name" value="Metal_hydrol"/>
    <property type="match status" value="1"/>
</dbReference>
<accession>A0A3R8S8M6</accession>
<dbReference type="AlphaFoldDB" id="A0A3R8S8M6"/>
<dbReference type="EMBL" id="RSED01000005">
    <property type="protein sequence ID" value="RRS04865.1"/>
    <property type="molecule type" value="Genomic_DNA"/>
</dbReference>
<evidence type="ECO:0000313" key="2">
    <source>
        <dbReference type="EMBL" id="RRS04865.1"/>
    </source>
</evidence>
<keyword evidence="2" id="KW-0378">Hydrolase</keyword>
<feature type="transmembrane region" description="Helical" evidence="1">
    <location>
        <begin position="239"/>
        <end position="259"/>
    </location>
</feature>
<feature type="transmembrane region" description="Helical" evidence="1">
    <location>
        <begin position="200"/>
        <end position="219"/>
    </location>
</feature>
<keyword evidence="1" id="KW-0812">Transmembrane</keyword>
<comment type="caution">
    <text evidence="2">The sequence shown here is derived from an EMBL/GenBank/DDBJ whole genome shotgun (WGS) entry which is preliminary data.</text>
</comment>
<dbReference type="Proteomes" id="UP000269265">
    <property type="component" value="Unassembled WGS sequence"/>
</dbReference>
<sequence>MLPKVRSMSRQPAHPIPDIVPRERLDFGLEGDIPRHWLGGDAFKTRLFDAMSTLFPVGERFFITCVRDYKDQVTDPALRVHIKDFTRQEGQHGIVHTQYNDRLTAQGVRVDLILKGQERRLFGILRKHLSREFTLGVTAAAEHITAIMADAFVERPEVLEGADERIRAVYVWHAMEEMEHKAVAYDVLTKVAQASYRTRVLSMLLVTFLFPVNVFRIMAHMLKVDGYTRWQRTRLWAKGLWWLYKPGGVFLPLAGRYFAYLKPSFHPWDDPVVASYAHWLDLMDKHSPVTASNLLNEQLVAQPHR</sequence>
<name>A0A3R8S8M6_9BURK</name>
<keyword evidence="3" id="KW-1185">Reference proteome</keyword>
<dbReference type="GO" id="GO:0016787">
    <property type="term" value="F:hydrolase activity"/>
    <property type="evidence" value="ECO:0007669"/>
    <property type="project" value="UniProtKB-KW"/>
</dbReference>
<keyword evidence="1" id="KW-0472">Membrane</keyword>
<keyword evidence="1" id="KW-1133">Transmembrane helix</keyword>
<dbReference type="InterPro" id="IPR016516">
    <property type="entry name" value="UCP07580"/>
</dbReference>
<dbReference type="PIRSF" id="PIRSF007580">
    <property type="entry name" value="UCP07580"/>
    <property type="match status" value="1"/>
</dbReference>
<reference evidence="2 3" key="1">
    <citation type="submission" date="2018-12" db="EMBL/GenBank/DDBJ databases">
        <title>The whole draft genome of Aquabacterium sp. SJQ9.</title>
        <authorList>
            <person name="Sun L."/>
            <person name="Gao X."/>
            <person name="Chen W."/>
            <person name="Huang K."/>
        </authorList>
    </citation>
    <scope>NUCLEOTIDE SEQUENCE [LARGE SCALE GENOMIC DNA]</scope>
    <source>
        <strain evidence="2 3">SJQ9</strain>
    </source>
</reference>
<organism evidence="2 3">
    <name type="scientific">Aquabacterium soli</name>
    <dbReference type="NCBI Taxonomy" id="2493092"/>
    <lineage>
        <taxon>Bacteria</taxon>
        <taxon>Pseudomonadati</taxon>
        <taxon>Pseudomonadota</taxon>
        <taxon>Betaproteobacteria</taxon>
        <taxon>Burkholderiales</taxon>
        <taxon>Aquabacterium</taxon>
    </lineage>
</organism>
<gene>
    <name evidence="2" type="ORF">EIP75_07770</name>
</gene>
<dbReference type="PANTHER" id="PTHR39456:SF1">
    <property type="entry name" value="METAL-DEPENDENT HYDROLASE"/>
    <property type="match status" value="1"/>
</dbReference>
<evidence type="ECO:0000313" key="3">
    <source>
        <dbReference type="Proteomes" id="UP000269265"/>
    </source>
</evidence>
<protein>
    <submittedName>
        <fullName evidence="2">Metal-dependent hydrolase</fullName>
    </submittedName>
</protein>
<evidence type="ECO:0000256" key="1">
    <source>
        <dbReference type="SAM" id="Phobius"/>
    </source>
</evidence>